<dbReference type="Gene3D" id="3.30.70.20">
    <property type="match status" value="2"/>
</dbReference>
<protein>
    <recommendedName>
        <fullName evidence="10">Ion-translocating oxidoreductase complex subunit B</fullName>
        <ecNumber evidence="10">7.-.-.-</ecNumber>
    </recommendedName>
    <alternativeName>
        <fullName evidence="10">Rnf electron transport complex subunit B</fullName>
    </alternativeName>
</protein>
<feature type="binding site" evidence="10">
    <location>
        <position position="137"/>
    </location>
    <ligand>
        <name>[4Fe-4S] cluster</name>
        <dbReference type="ChEBI" id="CHEBI:49883"/>
        <label>2</label>
    </ligand>
</feature>
<evidence type="ECO:0000256" key="4">
    <source>
        <dbReference type="ARBA" id="ARBA00022737"/>
    </source>
</evidence>
<dbReference type="GO" id="GO:0051539">
    <property type="term" value="F:4 iron, 4 sulfur cluster binding"/>
    <property type="evidence" value="ECO:0007669"/>
    <property type="project" value="UniProtKB-UniRule"/>
</dbReference>
<comment type="function">
    <text evidence="10">Part of a membrane-bound complex that couples electron transfer with translocation of ions across the membrane.</text>
</comment>
<dbReference type="Pfam" id="PF00037">
    <property type="entry name" value="Fer4"/>
    <property type="match status" value="1"/>
</dbReference>
<keyword evidence="2 10" id="KW-0004">4Fe-4S</keyword>
<accession>A0A1F4T7L3</accession>
<gene>
    <name evidence="10" type="primary">rnfB</name>
    <name evidence="13" type="ORF">A3K49_03710</name>
</gene>
<dbReference type="PANTHER" id="PTHR43560:SF1">
    <property type="entry name" value="ION-TRANSLOCATING OXIDOREDUCTASE COMPLEX SUBUNIT B"/>
    <property type="match status" value="1"/>
</dbReference>
<proteinExistence type="inferred from homology"/>
<dbReference type="PROSITE" id="PS51379">
    <property type="entry name" value="4FE4S_FER_2"/>
    <property type="match status" value="1"/>
</dbReference>
<dbReference type="PROSITE" id="PS51656">
    <property type="entry name" value="4FE4S"/>
    <property type="match status" value="1"/>
</dbReference>
<dbReference type="GO" id="GO:0009055">
    <property type="term" value="F:electron transfer activity"/>
    <property type="evidence" value="ECO:0007669"/>
    <property type="project" value="InterPro"/>
</dbReference>
<feature type="binding site" evidence="10">
    <location>
        <position position="141"/>
    </location>
    <ligand>
        <name>[4Fe-4S] cluster</name>
        <dbReference type="ChEBI" id="CHEBI:49883"/>
        <label>2</label>
    </ligand>
</feature>
<dbReference type="PROSITE" id="PS00198">
    <property type="entry name" value="4FE4S_FER_1"/>
    <property type="match status" value="1"/>
</dbReference>
<dbReference type="InterPro" id="IPR017900">
    <property type="entry name" value="4Fe4S_Fe_S_CS"/>
</dbReference>
<reference evidence="13 14" key="1">
    <citation type="journal article" date="2016" name="Nat. Commun.">
        <title>Thousands of microbial genomes shed light on interconnected biogeochemical processes in an aquifer system.</title>
        <authorList>
            <person name="Anantharaman K."/>
            <person name="Brown C.T."/>
            <person name="Hug L.A."/>
            <person name="Sharon I."/>
            <person name="Castelle C.J."/>
            <person name="Probst A.J."/>
            <person name="Thomas B.C."/>
            <person name="Singh A."/>
            <person name="Wilkins M.J."/>
            <person name="Karaoz U."/>
            <person name="Brodie E.L."/>
            <person name="Williams K.H."/>
            <person name="Hubbard S.S."/>
            <person name="Banfield J.F."/>
        </authorList>
    </citation>
    <scope>NUCLEOTIDE SEQUENCE [LARGE SCALE GENOMIC DNA]</scope>
</reference>
<feature type="domain" description="4Fe-4S ferredoxin-type" evidence="11">
    <location>
        <begin position="161"/>
        <end position="190"/>
    </location>
</feature>
<feature type="binding site" evidence="10">
    <location>
        <position position="48"/>
    </location>
    <ligand>
        <name>[4Fe-4S] cluster</name>
        <dbReference type="ChEBI" id="CHEBI:49883"/>
        <label>1</label>
    </ligand>
</feature>
<dbReference type="Gene3D" id="1.10.15.40">
    <property type="entry name" value="Electron transport complex subunit B, putative Fe-S cluster"/>
    <property type="match status" value="1"/>
</dbReference>
<feature type="binding site" evidence="10">
    <location>
        <position position="176"/>
    </location>
    <ligand>
        <name>[4Fe-4S] cluster</name>
        <dbReference type="ChEBI" id="CHEBI:49883"/>
        <label>3</label>
    </ligand>
</feature>
<dbReference type="InterPro" id="IPR017896">
    <property type="entry name" value="4Fe4S_Fe-S-bd"/>
</dbReference>
<keyword evidence="5 10" id="KW-1278">Translocase</keyword>
<feature type="binding site" evidence="10">
    <location>
        <position position="173"/>
    </location>
    <ligand>
        <name>[4Fe-4S] cluster</name>
        <dbReference type="ChEBI" id="CHEBI:49883"/>
        <label>3</label>
    </ligand>
</feature>
<feature type="binding site" evidence="10">
    <location>
        <position position="180"/>
    </location>
    <ligand>
        <name>[4Fe-4S] cluster</name>
        <dbReference type="ChEBI" id="CHEBI:49883"/>
        <label>2</label>
    </ligand>
</feature>
<comment type="caution">
    <text evidence="13">The sequence shown here is derived from an EMBL/GenBank/DDBJ whole genome shotgun (WGS) entry which is preliminary data.</text>
</comment>
<dbReference type="InterPro" id="IPR007202">
    <property type="entry name" value="4Fe-4S_dom"/>
</dbReference>
<feature type="binding site" evidence="10">
    <location>
        <position position="51"/>
    </location>
    <ligand>
        <name>[4Fe-4S] cluster</name>
        <dbReference type="ChEBI" id="CHEBI:49883"/>
        <label>1</label>
    </ligand>
</feature>
<keyword evidence="3 10" id="KW-0479">Metal-binding</keyword>
<feature type="binding site" evidence="10">
    <location>
        <position position="56"/>
    </location>
    <ligand>
        <name>[4Fe-4S] cluster</name>
        <dbReference type="ChEBI" id="CHEBI:49883"/>
        <label>1</label>
    </ligand>
</feature>
<dbReference type="EMBL" id="MEUG01000001">
    <property type="protein sequence ID" value="OGC28083.1"/>
    <property type="molecule type" value="Genomic_DNA"/>
</dbReference>
<evidence type="ECO:0000313" key="14">
    <source>
        <dbReference type="Proteomes" id="UP000178602"/>
    </source>
</evidence>
<keyword evidence="4 10" id="KW-0677">Repeat</keyword>
<dbReference type="Proteomes" id="UP000178602">
    <property type="component" value="Unassembled WGS sequence"/>
</dbReference>
<keyword evidence="10" id="KW-1003">Cell membrane</keyword>
<evidence type="ECO:0000256" key="7">
    <source>
        <dbReference type="ARBA" id="ARBA00023004"/>
    </source>
</evidence>
<comment type="subcellular location">
    <subcellularLocation>
        <location evidence="10">Cell membrane</location>
    </subcellularLocation>
</comment>
<evidence type="ECO:0000256" key="3">
    <source>
        <dbReference type="ARBA" id="ARBA00022723"/>
    </source>
</evidence>
<organism evidence="13 14">
    <name type="scientific">candidate division WOR-1 bacterium RIFOXYC12_FULL_54_18</name>
    <dbReference type="NCBI Taxonomy" id="1802584"/>
    <lineage>
        <taxon>Bacteria</taxon>
        <taxon>Bacillati</taxon>
        <taxon>Saganbacteria</taxon>
    </lineage>
</organism>
<dbReference type="AlphaFoldDB" id="A0A1F4T7L3"/>
<keyword evidence="6 10" id="KW-0249">Electron transport</keyword>
<dbReference type="GO" id="GO:0005886">
    <property type="term" value="C:plasma membrane"/>
    <property type="evidence" value="ECO:0007669"/>
    <property type="project" value="UniProtKB-SubCell"/>
</dbReference>
<dbReference type="Pfam" id="PF04060">
    <property type="entry name" value="FeS"/>
    <property type="match status" value="1"/>
</dbReference>
<comment type="caution">
    <text evidence="10">Lacks conserved residue(s) required for the propagation of feature annotation.</text>
</comment>
<feature type="binding site" evidence="10">
    <location>
        <position position="170"/>
    </location>
    <ligand>
        <name>[4Fe-4S] cluster</name>
        <dbReference type="ChEBI" id="CHEBI:49883"/>
        <label>3</label>
    </ligand>
</feature>
<dbReference type="GO" id="GO:0046872">
    <property type="term" value="F:metal ion binding"/>
    <property type="evidence" value="ECO:0007669"/>
    <property type="project" value="UniProtKB-KW"/>
</dbReference>
<dbReference type="PANTHER" id="PTHR43560">
    <property type="entry name" value="ION-TRANSLOCATING OXIDOREDUCTASE COMPLEX SUBUNIT B"/>
    <property type="match status" value="1"/>
</dbReference>
<dbReference type="SUPFAM" id="SSF54862">
    <property type="entry name" value="4Fe-4S ferredoxins"/>
    <property type="match status" value="1"/>
</dbReference>
<evidence type="ECO:0000256" key="8">
    <source>
        <dbReference type="ARBA" id="ARBA00023014"/>
    </source>
</evidence>
<feature type="binding site" evidence="10">
    <location>
        <position position="147"/>
    </location>
    <ligand>
        <name>[4Fe-4S] cluster</name>
        <dbReference type="ChEBI" id="CHEBI:49883"/>
        <label>2</label>
    </ligand>
</feature>
<evidence type="ECO:0000256" key="1">
    <source>
        <dbReference type="ARBA" id="ARBA00022448"/>
    </source>
</evidence>
<comment type="cofactor">
    <cofactor evidence="10">
        <name>[4Fe-4S] cluster</name>
        <dbReference type="ChEBI" id="CHEBI:49883"/>
    </cofactor>
    <text evidence="10">Binds 3 [4Fe-4S] clusters.</text>
</comment>
<feature type="region of interest" description="Hydrophobic" evidence="10">
    <location>
        <begin position="1"/>
        <end position="25"/>
    </location>
</feature>
<keyword evidence="1 10" id="KW-0813">Transport</keyword>
<evidence type="ECO:0000256" key="5">
    <source>
        <dbReference type="ARBA" id="ARBA00022967"/>
    </source>
</evidence>
<feature type="domain" description="4Fe-4S" evidence="12">
    <location>
        <begin position="31"/>
        <end position="90"/>
    </location>
</feature>
<comment type="similarity">
    <text evidence="10">Belongs to the 4Fe4S bacterial-type ferredoxin family. RnfB subfamily.</text>
</comment>
<keyword evidence="8 10" id="KW-0411">Iron-sulfur</keyword>
<evidence type="ECO:0000313" key="13">
    <source>
        <dbReference type="EMBL" id="OGC28083.1"/>
    </source>
</evidence>
<feature type="binding site" evidence="10">
    <location>
        <position position="151"/>
    </location>
    <ligand>
        <name>[4Fe-4S] cluster</name>
        <dbReference type="ChEBI" id="CHEBI:49883"/>
        <label>3</label>
    </ligand>
</feature>
<evidence type="ECO:0000256" key="2">
    <source>
        <dbReference type="ARBA" id="ARBA00022485"/>
    </source>
</evidence>
<sequence>MIFLASIMVLGLLGFVFAALLGMAADHFRVEVDPKVEAIAAILPGANCGACGAAGCYNFAERVALGEIVISGCVVGGKEVAEKIGSIMGVEVPSDYHKKIAAVHCGATTKDRKKLARYEGVAKCSAAHQLRGGGLACGFGCLGFGDCFCVCPFDAISMEGGLPKVDPDKCTSCGKCVAACPRRIISIVPHDFGAVIACSSKDPGAMVRKICPVGCIGCKICEKAVPEVYKVVDNLAVIDYSAQGVDPAPAIAKCPTKCIVK</sequence>
<feature type="binding site" evidence="10">
    <location>
        <position position="73"/>
    </location>
    <ligand>
        <name>[4Fe-4S] cluster</name>
        <dbReference type="ChEBI" id="CHEBI:49883"/>
        <label>1</label>
    </ligand>
</feature>
<dbReference type="HAMAP" id="MF_00463">
    <property type="entry name" value="RsxB_RnfB"/>
    <property type="match status" value="1"/>
</dbReference>
<name>A0A1F4T7L3_UNCSA</name>
<keyword evidence="9 10" id="KW-0472">Membrane</keyword>
<dbReference type="InterPro" id="IPR010207">
    <property type="entry name" value="Elect_transpt_cplx_RnfB/RsxB"/>
</dbReference>
<dbReference type="NCBIfam" id="TIGR01944">
    <property type="entry name" value="rnfB"/>
    <property type="match status" value="1"/>
</dbReference>
<dbReference type="InterPro" id="IPR050395">
    <property type="entry name" value="4Fe4S_Ferredoxin_RnfB"/>
</dbReference>
<evidence type="ECO:0000256" key="10">
    <source>
        <dbReference type="HAMAP-Rule" id="MF_00463"/>
    </source>
</evidence>
<evidence type="ECO:0000259" key="11">
    <source>
        <dbReference type="PROSITE" id="PS51379"/>
    </source>
</evidence>
<evidence type="ECO:0000256" key="9">
    <source>
        <dbReference type="ARBA" id="ARBA00023136"/>
    </source>
</evidence>
<dbReference type="EC" id="7.-.-.-" evidence="10"/>
<dbReference type="GO" id="GO:0022900">
    <property type="term" value="P:electron transport chain"/>
    <property type="evidence" value="ECO:0007669"/>
    <property type="project" value="UniProtKB-UniRule"/>
</dbReference>
<evidence type="ECO:0000259" key="12">
    <source>
        <dbReference type="PROSITE" id="PS51656"/>
    </source>
</evidence>
<evidence type="ECO:0000256" key="6">
    <source>
        <dbReference type="ARBA" id="ARBA00022982"/>
    </source>
</evidence>
<keyword evidence="7 10" id="KW-0408">Iron</keyword>
<comment type="subunit">
    <text evidence="10">The complex is composed of six subunits: RnfA, RnfB, RnfC, RnfD, RnfE and RnfG.</text>
</comment>